<dbReference type="CDD" id="cd00483">
    <property type="entry name" value="HPPK"/>
    <property type="match status" value="1"/>
</dbReference>
<keyword evidence="3 9" id="KW-0808">Transferase</keyword>
<evidence type="ECO:0000256" key="2">
    <source>
        <dbReference type="ARBA" id="ARBA00013253"/>
    </source>
</evidence>
<dbReference type="Pfam" id="PF01288">
    <property type="entry name" value="HPPK"/>
    <property type="match status" value="1"/>
</dbReference>
<keyword evidence="6" id="KW-0067">ATP-binding</keyword>
<dbReference type="GO" id="GO:0046656">
    <property type="term" value="P:folic acid biosynthetic process"/>
    <property type="evidence" value="ECO:0007669"/>
    <property type="project" value="UniProtKB-KW"/>
</dbReference>
<dbReference type="GO" id="GO:0046654">
    <property type="term" value="P:tetrahydrofolate biosynthetic process"/>
    <property type="evidence" value="ECO:0007669"/>
    <property type="project" value="UniProtKB-UniPathway"/>
</dbReference>
<dbReference type="InterPro" id="IPR000550">
    <property type="entry name" value="Hppk"/>
</dbReference>
<evidence type="ECO:0000256" key="1">
    <source>
        <dbReference type="ARBA" id="ARBA00005051"/>
    </source>
</evidence>
<dbReference type="PANTHER" id="PTHR43071">
    <property type="entry name" value="2-AMINO-4-HYDROXY-6-HYDROXYMETHYLDIHYDROPTERIDINE PYROPHOSPHOKINASE"/>
    <property type="match status" value="1"/>
</dbReference>
<evidence type="ECO:0000256" key="6">
    <source>
        <dbReference type="ARBA" id="ARBA00022840"/>
    </source>
</evidence>
<dbReference type="EC" id="2.7.6.3" evidence="2"/>
<proteinExistence type="predicted"/>
<comment type="pathway">
    <text evidence="1">Cofactor biosynthesis; tetrahydrofolate biosynthesis; 2-amino-4-hydroxy-6-hydroxymethyl-7,8-dihydropteridine diphosphate from 7,8-dihydroneopterin triphosphate: step 4/4.</text>
</comment>
<reference evidence="9 10" key="1">
    <citation type="submission" date="2019-10" db="EMBL/GenBank/DDBJ databases">
        <title>Vibrio sp. nov., isolated from Coralline algae surface.</title>
        <authorList>
            <person name="Geng Y."/>
            <person name="Zhang X."/>
        </authorList>
    </citation>
    <scope>NUCLEOTIDE SEQUENCE [LARGE SCALE GENOMIC DNA]</scope>
    <source>
        <strain evidence="9 10">SM1977</strain>
    </source>
</reference>
<evidence type="ECO:0000259" key="8">
    <source>
        <dbReference type="Pfam" id="PF01288"/>
    </source>
</evidence>
<dbReference type="InterPro" id="IPR035907">
    <property type="entry name" value="Hppk_sf"/>
</dbReference>
<evidence type="ECO:0000313" key="9">
    <source>
        <dbReference type="EMBL" id="QGA65677.1"/>
    </source>
</evidence>
<dbReference type="GO" id="GO:0005524">
    <property type="term" value="F:ATP binding"/>
    <property type="evidence" value="ECO:0007669"/>
    <property type="project" value="UniProtKB-KW"/>
</dbReference>
<evidence type="ECO:0000313" key="10">
    <source>
        <dbReference type="Proteomes" id="UP000348942"/>
    </source>
</evidence>
<keyword evidence="10" id="KW-1185">Reference proteome</keyword>
<keyword evidence="7" id="KW-0289">Folate biosynthesis</keyword>
<dbReference type="UniPathway" id="UPA00077">
    <property type="reaction ID" value="UER00155"/>
</dbReference>
<keyword evidence="5 9" id="KW-0418">Kinase</keyword>
<name>A0A5Q0TKN1_9VIBR</name>
<feature type="domain" description="7,8-dihydro-6-hydroxymethylpterin-pyrophosphokinase" evidence="8">
    <location>
        <begin position="5"/>
        <end position="129"/>
    </location>
</feature>
<protein>
    <recommendedName>
        <fullName evidence="2">2-amino-4-hydroxy-6-hydroxymethyldihydropteridine diphosphokinase</fullName>
        <ecNumber evidence="2">2.7.6.3</ecNumber>
    </recommendedName>
</protein>
<evidence type="ECO:0000256" key="5">
    <source>
        <dbReference type="ARBA" id="ARBA00022777"/>
    </source>
</evidence>
<dbReference type="AlphaFoldDB" id="A0A5Q0TKN1"/>
<dbReference type="SUPFAM" id="SSF55083">
    <property type="entry name" value="6-hydroxymethyl-7,8-dihydropterin pyrophosphokinase, HPPK"/>
    <property type="match status" value="1"/>
</dbReference>
<dbReference type="PANTHER" id="PTHR43071:SF2">
    <property type="entry name" value="2-AMINO-4-HYDROXY-6-HYDROXYMETHYLDIHYDROPTERIDINE PYROPHOSPHOKINASE"/>
    <property type="match status" value="1"/>
</dbReference>
<evidence type="ECO:0000256" key="4">
    <source>
        <dbReference type="ARBA" id="ARBA00022741"/>
    </source>
</evidence>
<evidence type="ECO:0000256" key="7">
    <source>
        <dbReference type="ARBA" id="ARBA00022909"/>
    </source>
</evidence>
<organism evidence="9 10">
    <name type="scientific">Vibrio algicola</name>
    <dbReference type="NCBI Taxonomy" id="2662262"/>
    <lineage>
        <taxon>Bacteria</taxon>
        <taxon>Pseudomonadati</taxon>
        <taxon>Pseudomonadota</taxon>
        <taxon>Gammaproteobacteria</taxon>
        <taxon>Vibrionales</taxon>
        <taxon>Vibrionaceae</taxon>
        <taxon>Vibrio</taxon>
    </lineage>
</organism>
<dbReference type="GO" id="GO:0003848">
    <property type="term" value="F:2-amino-4-hydroxy-6-hydroxymethyldihydropteridine diphosphokinase activity"/>
    <property type="evidence" value="ECO:0007669"/>
    <property type="project" value="UniProtKB-EC"/>
</dbReference>
<dbReference type="GO" id="GO:0016301">
    <property type="term" value="F:kinase activity"/>
    <property type="evidence" value="ECO:0007669"/>
    <property type="project" value="UniProtKB-KW"/>
</dbReference>
<keyword evidence="4" id="KW-0547">Nucleotide-binding</keyword>
<dbReference type="RefSeq" id="WP_153447823.1">
    <property type="nucleotide sequence ID" value="NZ_CP045699.1"/>
</dbReference>
<evidence type="ECO:0000256" key="3">
    <source>
        <dbReference type="ARBA" id="ARBA00022679"/>
    </source>
</evidence>
<dbReference type="EMBL" id="CP045699">
    <property type="protein sequence ID" value="QGA65677.1"/>
    <property type="molecule type" value="Genomic_DNA"/>
</dbReference>
<dbReference type="NCBIfam" id="TIGR01498">
    <property type="entry name" value="folK"/>
    <property type="match status" value="1"/>
</dbReference>
<sequence>MTLAYIGVGSNLERHQHIQASYQELLKVSNHLRCSAVYECQPVGFDSHAFYNLVIEIETSLSLLELQQRLKQIELKWGRAKDAQKLQDRTLDLDILLFGEQVSIDNPVLPRSDIFNYEFVLKPLYQLNPYLVLPDDCRTVAKVWQQFEKKGSLTVVEFKFTP</sequence>
<gene>
    <name evidence="9" type="primary">folK</name>
    <name evidence="9" type="ORF">GFB47_09820</name>
</gene>
<dbReference type="Gene3D" id="3.30.70.560">
    <property type="entry name" value="7,8-Dihydro-6-hydroxymethylpterin-pyrophosphokinase HPPK"/>
    <property type="match status" value="1"/>
</dbReference>
<dbReference type="Proteomes" id="UP000348942">
    <property type="component" value="Chromosome 1"/>
</dbReference>
<accession>A0A5Q0TKN1</accession>